<name>A0ABT1JJ91_ACTCY</name>
<proteinExistence type="inferred from homology"/>
<comment type="similarity">
    <text evidence="2">Belongs to the bacterial solute-binding protein SsuA/TauA family.</text>
</comment>
<comment type="subcellular location">
    <subcellularLocation>
        <location evidence="1">Periplasm</location>
    </subcellularLocation>
</comment>
<evidence type="ECO:0000256" key="1">
    <source>
        <dbReference type="ARBA" id="ARBA00004418"/>
    </source>
</evidence>
<dbReference type="EMBL" id="AUBJ02000001">
    <property type="protein sequence ID" value="MCP2332577.1"/>
    <property type="molecule type" value="Genomic_DNA"/>
</dbReference>
<comment type="caution">
    <text evidence="4">The sequence shown here is derived from an EMBL/GenBank/DDBJ whole genome shotgun (WGS) entry which is preliminary data.</text>
</comment>
<dbReference type="Gene3D" id="3.40.190.10">
    <property type="entry name" value="Periplasmic binding protein-like II"/>
    <property type="match status" value="2"/>
</dbReference>
<gene>
    <name evidence="4" type="ORF">G443_002847</name>
</gene>
<evidence type="ECO:0000313" key="4">
    <source>
        <dbReference type="EMBL" id="MCP2332577.1"/>
    </source>
</evidence>
<dbReference type="PANTHER" id="PTHR30024:SF47">
    <property type="entry name" value="TAURINE-BINDING PERIPLASMIC PROTEIN"/>
    <property type="match status" value="1"/>
</dbReference>
<keyword evidence="5" id="KW-1185">Reference proteome</keyword>
<dbReference type="PROSITE" id="PS51257">
    <property type="entry name" value="PROKAR_LIPOPROTEIN"/>
    <property type="match status" value="1"/>
</dbReference>
<organism evidence="4 5">
    <name type="scientific">Actinoalloteichus caeruleus DSM 43889</name>
    <dbReference type="NCBI Taxonomy" id="1120930"/>
    <lineage>
        <taxon>Bacteria</taxon>
        <taxon>Bacillati</taxon>
        <taxon>Actinomycetota</taxon>
        <taxon>Actinomycetes</taxon>
        <taxon>Pseudonocardiales</taxon>
        <taxon>Pseudonocardiaceae</taxon>
        <taxon>Actinoalloteichus</taxon>
        <taxon>Actinoalloteichus cyanogriseus</taxon>
    </lineage>
</organism>
<evidence type="ECO:0000256" key="2">
    <source>
        <dbReference type="ARBA" id="ARBA00010742"/>
    </source>
</evidence>
<reference evidence="4 5" key="2">
    <citation type="submission" date="2022-06" db="EMBL/GenBank/DDBJ databases">
        <title>Genomic Encyclopedia of Type Strains, Phase I: the one thousand microbial genomes (KMG-I) project.</title>
        <authorList>
            <person name="Kyrpides N."/>
        </authorList>
    </citation>
    <scope>NUCLEOTIDE SEQUENCE [LARGE SCALE GENOMIC DNA]</scope>
    <source>
        <strain evidence="4 5">DSM 43889</strain>
    </source>
</reference>
<sequence>MVRPNRWTAPTSRPVRVAAVGTALSLTALLSGCGLLDGSSGADESAAEGGGQVEKSDITIGYNPIIDVAPIFYADENGYFADEGLNVTTERTTSGAEAIASLAGGSLDFTYGSHVAFMAAQASGIADLKIVGDAYTALEDNVAIMTVPDSGVETPEDLADVSIGINAERSLADLLSISAMTSNGVDVAYDDVNWQQMAMPDLPTALANGDIKAALLPEPFLTQAAMEYGAFKVLDAAEGPTAEWPLGGYVVSADFAEENPRTVAAFQRALVRASEALVDQGELEQILPEVAGIEEDIVSVLNFGAFPTTLEAERIQRVATLMSQFSFIEEPIDVEDMIVPLPED</sequence>
<reference evidence="4 5" key="1">
    <citation type="submission" date="2013-07" db="EMBL/GenBank/DDBJ databases">
        <authorList>
            <consortium name="DOE Joint Genome Institute"/>
            <person name="Reeve W."/>
            <person name="Huntemann M."/>
            <person name="Han J."/>
            <person name="Chen A."/>
            <person name="Kyrpides N."/>
            <person name="Mavromatis K."/>
            <person name="Markowitz V."/>
            <person name="Palaniappan K."/>
            <person name="Ivanova N."/>
            <person name="Schaumberg A."/>
            <person name="Pati A."/>
            <person name="Liolios K."/>
            <person name="Nordberg H.P."/>
            <person name="Cantor M.N."/>
            <person name="Hua S.X."/>
            <person name="Woyke T."/>
        </authorList>
    </citation>
    <scope>NUCLEOTIDE SEQUENCE [LARGE SCALE GENOMIC DNA]</scope>
    <source>
        <strain evidence="4 5">DSM 43889</strain>
    </source>
</reference>
<evidence type="ECO:0000313" key="5">
    <source>
        <dbReference type="Proteomes" id="UP000791080"/>
    </source>
</evidence>
<evidence type="ECO:0000256" key="3">
    <source>
        <dbReference type="ARBA" id="ARBA00022729"/>
    </source>
</evidence>
<dbReference type="SUPFAM" id="SSF53850">
    <property type="entry name" value="Periplasmic binding protein-like II"/>
    <property type="match status" value="1"/>
</dbReference>
<keyword evidence="3" id="KW-0732">Signal</keyword>
<dbReference type="PANTHER" id="PTHR30024">
    <property type="entry name" value="ALIPHATIC SULFONATES-BINDING PROTEIN-RELATED"/>
    <property type="match status" value="1"/>
</dbReference>
<dbReference type="RefSeq" id="WP_026417534.1">
    <property type="nucleotide sequence ID" value="NZ_AUBJ02000001.1"/>
</dbReference>
<protein>
    <submittedName>
        <fullName evidence="4">NitT/TauT family transport system substrate-binding protein</fullName>
    </submittedName>
</protein>
<accession>A0ABT1JJ91</accession>
<dbReference type="Pfam" id="PF13379">
    <property type="entry name" value="NMT1_2"/>
    <property type="match status" value="1"/>
</dbReference>
<dbReference type="Proteomes" id="UP000791080">
    <property type="component" value="Unassembled WGS sequence"/>
</dbReference>